<dbReference type="GO" id="GO:0005524">
    <property type="term" value="F:ATP binding"/>
    <property type="evidence" value="ECO:0007669"/>
    <property type="project" value="UniProtKB-KW"/>
</dbReference>
<comment type="caution">
    <text evidence="12">The sequence shown here is derived from an EMBL/GenBank/DDBJ whole genome shotgun (WGS) entry which is preliminary data.</text>
</comment>
<feature type="transmembrane region" description="Helical" evidence="9">
    <location>
        <begin position="33"/>
        <end position="52"/>
    </location>
</feature>
<evidence type="ECO:0000256" key="1">
    <source>
        <dbReference type="ARBA" id="ARBA00000085"/>
    </source>
</evidence>
<dbReference type="AlphaFoldDB" id="A0A917UAJ5"/>
<dbReference type="InterPro" id="IPR050482">
    <property type="entry name" value="Sensor_HK_TwoCompSys"/>
</dbReference>
<dbReference type="Proteomes" id="UP000642070">
    <property type="component" value="Unassembled WGS sequence"/>
</dbReference>
<evidence type="ECO:0000256" key="2">
    <source>
        <dbReference type="ARBA" id="ARBA00012438"/>
    </source>
</evidence>
<evidence type="ECO:0000259" key="11">
    <source>
        <dbReference type="Pfam" id="PF07730"/>
    </source>
</evidence>
<evidence type="ECO:0000256" key="8">
    <source>
        <dbReference type="ARBA" id="ARBA00023012"/>
    </source>
</evidence>
<organism evidence="12 13">
    <name type="scientific">Dactylosporangium sucinum</name>
    <dbReference type="NCBI Taxonomy" id="1424081"/>
    <lineage>
        <taxon>Bacteria</taxon>
        <taxon>Bacillati</taxon>
        <taxon>Actinomycetota</taxon>
        <taxon>Actinomycetes</taxon>
        <taxon>Micromonosporales</taxon>
        <taxon>Micromonosporaceae</taxon>
        <taxon>Dactylosporangium</taxon>
    </lineage>
</organism>
<keyword evidence="8" id="KW-0902">Two-component regulatory system</keyword>
<dbReference type="Gene3D" id="3.30.565.10">
    <property type="entry name" value="Histidine kinase-like ATPase, C-terminal domain"/>
    <property type="match status" value="1"/>
</dbReference>
<evidence type="ECO:0000256" key="7">
    <source>
        <dbReference type="ARBA" id="ARBA00022840"/>
    </source>
</evidence>
<dbReference type="InterPro" id="IPR011712">
    <property type="entry name" value="Sig_transdc_His_kin_sub3_dim/P"/>
</dbReference>
<keyword evidence="9" id="KW-0812">Transmembrane</keyword>
<dbReference type="Gene3D" id="1.20.5.1930">
    <property type="match status" value="1"/>
</dbReference>
<evidence type="ECO:0000256" key="9">
    <source>
        <dbReference type="SAM" id="Phobius"/>
    </source>
</evidence>
<dbReference type="GO" id="GO:0046983">
    <property type="term" value="F:protein dimerization activity"/>
    <property type="evidence" value="ECO:0007669"/>
    <property type="project" value="InterPro"/>
</dbReference>
<dbReference type="Pfam" id="PF02518">
    <property type="entry name" value="HATPase_c"/>
    <property type="match status" value="1"/>
</dbReference>
<keyword evidence="3" id="KW-0597">Phosphoprotein</keyword>
<name>A0A917UAJ5_9ACTN</name>
<evidence type="ECO:0000256" key="4">
    <source>
        <dbReference type="ARBA" id="ARBA00022679"/>
    </source>
</evidence>
<sequence>MRGRALDLVLAASCFAVGGLMFAIGQYHARFATLPHALLLAPLAACCAAILLRRVSPVASVLLGVAAVAADLWVGPSLATPLVFTQVLYDACVHGRPRLVRTLLTGSVVLSVLTGAVGLAVARSVGALAVAVLIALVTVVPVLTGIHVRHHRDQAVAARQLARLAEADRANAVAAERARMARELHDVIANHLSAVAIHATAALSADLGADGTRKALTVIRENSVQGLAEMRQLIGYLRDPGSSGDDPSVAGLSGLDALVGRAERAGLAVDVTVLGEPAELPAGVDRAAFRILQESLTNALKHGSGGRVALSLDYGPSALALRVRSPLTRGSGSPPAMSTLVDLPSPPSAGAGAGLVGMQERAAQLGGTLSAGPSDGQWLVSARLPLVEAA</sequence>
<keyword evidence="5" id="KW-0547">Nucleotide-binding</keyword>
<keyword evidence="7" id="KW-0067">ATP-binding</keyword>
<keyword evidence="6 12" id="KW-0418">Kinase</keyword>
<evidence type="ECO:0000256" key="5">
    <source>
        <dbReference type="ARBA" id="ARBA00022741"/>
    </source>
</evidence>
<dbReference type="RefSeq" id="WP_229836657.1">
    <property type="nucleotide sequence ID" value="NZ_BMPI01000063.1"/>
</dbReference>
<feature type="transmembrane region" description="Helical" evidence="9">
    <location>
        <begin position="128"/>
        <end position="148"/>
    </location>
</feature>
<dbReference type="SUPFAM" id="SSF55874">
    <property type="entry name" value="ATPase domain of HSP90 chaperone/DNA topoisomerase II/histidine kinase"/>
    <property type="match status" value="1"/>
</dbReference>
<evidence type="ECO:0000256" key="3">
    <source>
        <dbReference type="ARBA" id="ARBA00022553"/>
    </source>
</evidence>
<gene>
    <name evidence="12" type="ORF">GCM10007977_086870</name>
</gene>
<evidence type="ECO:0000313" key="12">
    <source>
        <dbReference type="EMBL" id="GGM71703.1"/>
    </source>
</evidence>
<dbReference type="Pfam" id="PF07730">
    <property type="entry name" value="HisKA_3"/>
    <property type="match status" value="1"/>
</dbReference>
<keyword evidence="4" id="KW-0808">Transferase</keyword>
<proteinExistence type="predicted"/>
<evidence type="ECO:0000259" key="10">
    <source>
        <dbReference type="Pfam" id="PF02518"/>
    </source>
</evidence>
<protein>
    <recommendedName>
        <fullName evidence="2">histidine kinase</fullName>
        <ecNumber evidence="2">2.7.13.3</ecNumber>
    </recommendedName>
</protein>
<evidence type="ECO:0000313" key="13">
    <source>
        <dbReference type="Proteomes" id="UP000642070"/>
    </source>
</evidence>
<dbReference type="GO" id="GO:0016020">
    <property type="term" value="C:membrane"/>
    <property type="evidence" value="ECO:0007669"/>
    <property type="project" value="InterPro"/>
</dbReference>
<feature type="domain" description="Histidine kinase/HSP90-like ATPase" evidence="10">
    <location>
        <begin position="286"/>
        <end position="386"/>
    </location>
</feature>
<feature type="domain" description="Signal transduction histidine kinase subgroup 3 dimerisation and phosphoacceptor" evidence="11">
    <location>
        <begin position="176"/>
        <end position="240"/>
    </location>
</feature>
<keyword evidence="13" id="KW-1185">Reference proteome</keyword>
<feature type="transmembrane region" description="Helical" evidence="9">
    <location>
        <begin position="99"/>
        <end position="121"/>
    </location>
</feature>
<dbReference type="InterPro" id="IPR003594">
    <property type="entry name" value="HATPase_dom"/>
</dbReference>
<comment type="catalytic activity">
    <reaction evidence="1">
        <text>ATP + protein L-histidine = ADP + protein N-phospho-L-histidine.</text>
        <dbReference type="EC" id="2.7.13.3"/>
    </reaction>
</comment>
<feature type="transmembrane region" description="Helical" evidence="9">
    <location>
        <begin position="59"/>
        <end position="79"/>
    </location>
</feature>
<dbReference type="InterPro" id="IPR036890">
    <property type="entry name" value="HATPase_C_sf"/>
</dbReference>
<reference evidence="12" key="1">
    <citation type="journal article" date="2014" name="Int. J. Syst. Evol. Microbiol.">
        <title>Complete genome sequence of Corynebacterium casei LMG S-19264T (=DSM 44701T), isolated from a smear-ripened cheese.</title>
        <authorList>
            <consortium name="US DOE Joint Genome Institute (JGI-PGF)"/>
            <person name="Walter F."/>
            <person name="Albersmeier A."/>
            <person name="Kalinowski J."/>
            <person name="Ruckert C."/>
        </authorList>
    </citation>
    <scope>NUCLEOTIDE SEQUENCE</scope>
    <source>
        <strain evidence="12">JCM 19831</strain>
    </source>
</reference>
<dbReference type="CDD" id="cd16917">
    <property type="entry name" value="HATPase_UhpB-NarQ-NarX-like"/>
    <property type="match status" value="1"/>
</dbReference>
<dbReference type="EMBL" id="BMPI01000063">
    <property type="protein sequence ID" value="GGM71703.1"/>
    <property type="molecule type" value="Genomic_DNA"/>
</dbReference>
<reference evidence="12" key="2">
    <citation type="submission" date="2020-09" db="EMBL/GenBank/DDBJ databases">
        <authorList>
            <person name="Sun Q."/>
            <person name="Ohkuma M."/>
        </authorList>
    </citation>
    <scope>NUCLEOTIDE SEQUENCE</scope>
    <source>
        <strain evidence="12">JCM 19831</strain>
    </source>
</reference>
<keyword evidence="9" id="KW-0472">Membrane</keyword>
<dbReference type="PANTHER" id="PTHR24421:SF10">
    <property type="entry name" value="NITRATE_NITRITE SENSOR PROTEIN NARQ"/>
    <property type="match status" value="1"/>
</dbReference>
<accession>A0A917UAJ5</accession>
<dbReference type="EC" id="2.7.13.3" evidence="2"/>
<dbReference type="GO" id="GO:0000155">
    <property type="term" value="F:phosphorelay sensor kinase activity"/>
    <property type="evidence" value="ECO:0007669"/>
    <property type="project" value="InterPro"/>
</dbReference>
<dbReference type="PANTHER" id="PTHR24421">
    <property type="entry name" value="NITRATE/NITRITE SENSOR PROTEIN NARX-RELATED"/>
    <property type="match status" value="1"/>
</dbReference>
<keyword evidence="9" id="KW-1133">Transmembrane helix</keyword>
<evidence type="ECO:0000256" key="6">
    <source>
        <dbReference type="ARBA" id="ARBA00022777"/>
    </source>
</evidence>